<feature type="transmembrane region" description="Helical" evidence="1">
    <location>
        <begin position="95"/>
        <end position="118"/>
    </location>
</feature>
<keyword evidence="1" id="KW-0812">Transmembrane</keyword>
<organism evidence="2">
    <name type="scientific">Streptomyces sp. NBC_00119</name>
    <dbReference type="NCBI Taxonomy" id="2975659"/>
    <lineage>
        <taxon>Bacteria</taxon>
        <taxon>Bacillati</taxon>
        <taxon>Actinomycetota</taxon>
        <taxon>Actinomycetes</taxon>
        <taxon>Kitasatosporales</taxon>
        <taxon>Streptomycetaceae</taxon>
        <taxon>Streptomyces</taxon>
    </lineage>
</organism>
<evidence type="ECO:0000313" key="2">
    <source>
        <dbReference type="EMBL" id="WTS13889.1"/>
    </source>
</evidence>
<evidence type="ECO:0000256" key="1">
    <source>
        <dbReference type="SAM" id="Phobius"/>
    </source>
</evidence>
<keyword evidence="1" id="KW-1133">Transmembrane helix</keyword>
<reference evidence="2" key="1">
    <citation type="submission" date="2022-10" db="EMBL/GenBank/DDBJ databases">
        <title>The complete genomes of actinobacterial strains from the NBC collection.</title>
        <authorList>
            <person name="Joergensen T.S."/>
            <person name="Alvarez Arevalo M."/>
            <person name="Sterndorff E.B."/>
            <person name="Faurdal D."/>
            <person name="Vuksanovic O."/>
            <person name="Mourched A.-S."/>
            <person name="Charusanti P."/>
            <person name="Shaw S."/>
            <person name="Blin K."/>
            <person name="Weber T."/>
        </authorList>
    </citation>
    <scope>NUCLEOTIDE SEQUENCE</scope>
    <source>
        <strain evidence="2">NBC_00119</strain>
    </source>
</reference>
<sequence>MAFGLYWPWALWMLRRRGETVVITGSSEDWTGGRHGYLLFYADHHGDHHLIRTSDLFRRAGKAGRKGKVSPLPDSGEIRVVYDRRRPKRARLYPLHWAEAGLVVYGLIPAVPLVVVAVNL</sequence>
<evidence type="ECO:0008006" key="3">
    <source>
        <dbReference type="Google" id="ProtNLM"/>
    </source>
</evidence>
<name>A0AAU1UB62_9ACTN</name>
<proteinExistence type="predicted"/>
<accession>A0AAU1UB62</accession>
<protein>
    <recommendedName>
        <fullName evidence="3">DUF3592 domain-containing protein</fullName>
    </recommendedName>
</protein>
<gene>
    <name evidence="2" type="ORF">OHU69_24250</name>
</gene>
<dbReference type="AlphaFoldDB" id="A0AAU1UB62"/>
<dbReference type="EMBL" id="CP108195">
    <property type="protein sequence ID" value="WTS13889.1"/>
    <property type="molecule type" value="Genomic_DNA"/>
</dbReference>
<keyword evidence="1" id="KW-0472">Membrane</keyword>